<dbReference type="AlphaFoldDB" id="A0AA40S5A8"/>
<evidence type="ECO:0000313" key="2">
    <source>
        <dbReference type="EMBL" id="MBA8914710.1"/>
    </source>
</evidence>
<organism evidence="2 3">
    <name type="scientific">Methylorubrum thiocyanatum</name>
    <dbReference type="NCBI Taxonomy" id="47958"/>
    <lineage>
        <taxon>Bacteria</taxon>
        <taxon>Pseudomonadati</taxon>
        <taxon>Pseudomonadota</taxon>
        <taxon>Alphaproteobacteria</taxon>
        <taxon>Hyphomicrobiales</taxon>
        <taxon>Methylobacteriaceae</taxon>
        <taxon>Methylorubrum</taxon>
    </lineage>
</organism>
<comment type="caution">
    <text evidence="2">The sequence shown here is derived from an EMBL/GenBank/DDBJ whole genome shotgun (WGS) entry which is preliminary data.</text>
</comment>
<name>A0AA40S5A8_9HYPH</name>
<gene>
    <name evidence="2" type="ORF">HNR51_003806</name>
</gene>
<reference evidence="2 3" key="1">
    <citation type="submission" date="2020-08" db="EMBL/GenBank/DDBJ databases">
        <title>Genomic Encyclopedia of Type Strains, Phase IV (KMG-IV): sequencing the most valuable type-strain genomes for metagenomic binning, comparative biology and taxonomic classification.</title>
        <authorList>
            <person name="Goeker M."/>
        </authorList>
    </citation>
    <scope>NUCLEOTIDE SEQUENCE [LARGE SCALE GENOMIC DNA]</scope>
    <source>
        <strain evidence="2 3">DSM 11490</strain>
    </source>
</reference>
<keyword evidence="1" id="KW-0472">Membrane</keyword>
<keyword evidence="1" id="KW-0812">Transmembrane</keyword>
<dbReference type="EMBL" id="JACJIB010000007">
    <property type="protein sequence ID" value="MBA8914710.1"/>
    <property type="molecule type" value="Genomic_DNA"/>
</dbReference>
<dbReference type="Proteomes" id="UP000543554">
    <property type="component" value="Unassembled WGS sequence"/>
</dbReference>
<keyword evidence="3" id="KW-1185">Reference proteome</keyword>
<keyword evidence="1" id="KW-1133">Transmembrane helix</keyword>
<evidence type="ECO:0000256" key="1">
    <source>
        <dbReference type="SAM" id="Phobius"/>
    </source>
</evidence>
<accession>A0AA40S5A8</accession>
<dbReference type="RefSeq" id="WP_182555985.1">
    <property type="nucleotide sequence ID" value="NZ_BPRF01000004.1"/>
</dbReference>
<sequence>MHEVIKCTFLGIGSVALGDLQTNPSGREVWTGVRIRTDAGKTRFLKGMLVEAEAALIINEAMDRGTELEIWFSGKEERAYPYGIKSATEEWYHDGYSDYLRRQGIKFLVIGVLMLPLLGIGVFGIIQAFVFFGASTTFAAYYSRQTFERGYEEGVLKPRAERAAYRQMRAA</sequence>
<protein>
    <submittedName>
        <fullName evidence="2">Uncharacterized protein</fullName>
    </submittedName>
</protein>
<feature type="transmembrane region" description="Helical" evidence="1">
    <location>
        <begin position="107"/>
        <end position="132"/>
    </location>
</feature>
<evidence type="ECO:0000313" key="3">
    <source>
        <dbReference type="Proteomes" id="UP000543554"/>
    </source>
</evidence>
<proteinExistence type="predicted"/>